<name>A0AAD5MTE7_PARTN</name>
<keyword evidence="10" id="KW-1185">Reference proteome</keyword>
<dbReference type="InterPro" id="IPR003593">
    <property type="entry name" value="AAA+_ATPase"/>
</dbReference>
<dbReference type="SUPFAM" id="SSF52540">
    <property type="entry name" value="P-loop containing nucleoside triphosphate hydrolases"/>
    <property type="match status" value="1"/>
</dbReference>
<dbReference type="PROSITE" id="PS00300">
    <property type="entry name" value="SRP54"/>
    <property type="match status" value="1"/>
</dbReference>
<accession>A0AAD5MTE7</accession>
<dbReference type="CDD" id="cd14826">
    <property type="entry name" value="SR_alpha_SRX"/>
    <property type="match status" value="1"/>
</dbReference>
<dbReference type="InterPro" id="IPR000897">
    <property type="entry name" value="SRP54_GTPase_dom"/>
</dbReference>
<dbReference type="Gene3D" id="3.30.450.60">
    <property type="match status" value="1"/>
</dbReference>
<dbReference type="SMART" id="SM00382">
    <property type="entry name" value="AAA"/>
    <property type="match status" value="1"/>
</dbReference>
<keyword evidence="7" id="KW-0675">Receptor</keyword>
<dbReference type="Gene3D" id="3.40.50.300">
    <property type="entry name" value="P-loop containing nucleotide triphosphate hydrolases"/>
    <property type="match status" value="1"/>
</dbReference>
<sequence>GTNCFVDAINAFIRDVLIQGRAVMEFKFNEMTIRFKLDNEFELVLVVIYQSALQLSYTDKLLSDVHRKFRDMYKNVLLNKQILYQNAKGTFWSFDSEFMRIRNELLKLDENSVSVRRNPRSFQESAKSQKAIGSIKVRRPGEEKKVKKAERHLAKVSMEGTIVTVKADMKKKGKQARVWELSGNVENLTNLDYSADKDKANAEIRDVEDLAFVNEQRKFVGQSAQLQGFSDKECDDDEEIVATRRSCGWFGVFKNLVSNRKITAEDIEPILDNMRQNLILKNVAADPADKICQSVGRKLEGKVLSTFSRISTEVKEAVKESLSQLLTSKRRVDILRDIVEAKHKGRPYVIVFCGVNGVGKTTNLAKVAFWLNENHNRVLIVAGDTFRAGAVEQLRTHTKHLNALHPNSVQLFEQGYGKDPASMAAAAIGIAAERGIDVVLVDTAGRMQRNEPLMRELAKIIRINEPDLVLFVGEALVGNEAADQLVKFNQALADNATPGAIPRLIDGIVLTKFDTIDDKAGAAVSMTYTTGQPIVFVGCGQTYRDLRKLNIEAVVSALLK</sequence>
<keyword evidence="4" id="KW-0256">Endoplasmic reticulum</keyword>
<dbReference type="SMART" id="SM00963">
    <property type="entry name" value="SRP54_N"/>
    <property type="match status" value="1"/>
</dbReference>
<dbReference type="SUPFAM" id="SSF47364">
    <property type="entry name" value="Domain of the SRP/SRP receptor G-proteins"/>
    <property type="match status" value="1"/>
</dbReference>
<dbReference type="PANTHER" id="PTHR43134:SF1">
    <property type="entry name" value="SIGNAL RECOGNITION PARTICLE RECEPTOR SUBUNIT ALPHA"/>
    <property type="match status" value="1"/>
</dbReference>
<dbReference type="GO" id="GO:0003924">
    <property type="term" value="F:GTPase activity"/>
    <property type="evidence" value="ECO:0007669"/>
    <property type="project" value="InterPro"/>
</dbReference>
<keyword evidence="6" id="KW-0472">Membrane</keyword>
<dbReference type="Pfam" id="PF00448">
    <property type="entry name" value="SRP54"/>
    <property type="match status" value="1"/>
</dbReference>
<feature type="domain" description="SRP54-type proteins GTP-binding" evidence="8">
    <location>
        <begin position="533"/>
        <end position="546"/>
    </location>
</feature>
<evidence type="ECO:0000259" key="8">
    <source>
        <dbReference type="PROSITE" id="PS00300"/>
    </source>
</evidence>
<comment type="caution">
    <text evidence="9">The sequence shown here is derived from an EMBL/GenBank/DDBJ whole genome shotgun (WGS) entry which is preliminary data.</text>
</comment>
<dbReference type="GO" id="GO:0005785">
    <property type="term" value="C:signal recognition particle receptor complex"/>
    <property type="evidence" value="ECO:0007669"/>
    <property type="project" value="InterPro"/>
</dbReference>
<dbReference type="PANTHER" id="PTHR43134">
    <property type="entry name" value="SIGNAL RECOGNITION PARTICLE RECEPTOR SUBUNIT ALPHA"/>
    <property type="match status" value="1"/>
</dbReference>
<dbReference type="EMBL" id="JAHQIW010002035">
    <property type="protein sequence ID" value="KAJ1354367.1"/>
    <property type="molecule type" value="Genomic_DNA"/>
</dbReference>
<dbReference type="GO" id="GO:0005047">
    <property type="term" value="F:signal recognition particle binding"/>
    <property type="evidence" value="ECO:0007669"/>
    <property type="project" value="InterPro"/>
</dbReference>
<dbReference type="FunFam" id="3.40.50.300:FF:000188">
    <property type="entry name" value="signal recognition particle receptor subunit alpha"/>
    <property type="match status" value="1"/>
</dbReference>
<dbReference type="SMART" id="SM00962">
    <property type="entry name" value="SRP54"/>
    <property type="match status" value="1"/>
</dbReference>
<dbReference type="InterPro" id="IPR042101">
    <property type="entry name" value="SRP54_N_sf"/>
</dbReference>
<comment type="similarity">
    <text evidence="2">Belongs to the GTP-binding SRP family.</text>
</comment>
<dbReference type="GO" id="GO:0006614">
    <property type="term" value="P:SRP-dependent cotranslational protein targeting to membrane"/>
    <property type="evidence" value="ECO:0007669"/>
    <property type="project" value="InterPro"/>
</dbReference>
<evidence type="ECO:0000256" key="6">
    <source>
        <dbReference type="ARBA" id="ARBA00023136"/>
    </source>
</evidence>
<dbReference type="InterPro" id="IPR036225">
    <property type="entry name" value="SRP/SRP_N"/>
</dbReference>
<feature type="non-terminal residue" evidence="9">
    <location>
        <position position="1"/>
    </location>
</feature>
<evidence type="ECO:0000256" key="4">
    <source>
        <dbReference type="ARBA" id="ARBA00022824"/>
    </source>
</evidence>
<dbReference type="CDD" id="cd17876">
    <property type="entry name" value="SRalpha_C"/>
    <property type="match status" value="1"/>
</dbReference>
<proteinExistence type="inferred from homology"/>
<dbReference type="SUPFAM" id="SSF64356">
    <property type="entry name" value="SNARE-like"/>
    <property type="match status" value="1"/>
</dbReference>
<dbReference type="Pfam" id="PF04086">
    <property type="entry name" value="SRP-alpha_N"/>
    <property type="match status" value="2"/>
</dbReference>
<keyword evidence="3" id="KW-0547">Nucleotide-binding</keyword>
<dbReference type="InterPro" id="IPR013822">
    <property type="entry name" value="Signal_recog_particl_SRP54_hlx"/>
</dbReference>
<dbReference type="AlphaFoldDB" id="A0AAD5MTE7"/>
<dbReference type="GO" id="GO:0005525">
    <property type="term" value="F:GTP binding"/>
    <property type="evidence" value="ECO:0007669"/>
    <property type="project" value="UniProtKB-KW"/>
</dbReference>
<gene>
    <name evidence="9" type="ORF">KIN20_011282</name>
</gene>
<dbReference type="Gene3D" id="1.20.120.140">
    <property type="entry name" value="Signal recognition particle SRP54, nucleotide-binding domain"/>
    <property type="match status" value="1"/>
</dbReference>
<protein>
    <recommendedName>
        <fullName evidence="8">SRP54-type proteins GTP-binding domain-containing protein</fullName>
    </recommendedName>
</protein>
<evidence type="ECO:0000256" key="2">
    <source>
        <dbReference type="ARBA" id="ARBA00008531"/>
    </source>
</evidence>
<evidence type="ECO:0000256" key="1">
    <source>
        <dbReference type="ARBA" id="ARBA00004397"/>
    </source>
</evidence>
<dbReference type="GO" id="GO:0006886">
    <property type="term" value="P:intracellular protein transport"/>
    <property type="evidence" value="ECO:0007669"/>
    <property type="project" value="InterPro"/>
</dbReference>
<dbReference type="InterPro" id="IPR027417">
    <property type="entry name" value="P-loop_NTPase"/>
</dbReference>
<dbReference type="InterPro" id="IPR011012">
    <property type="entry name" value="Longin-like_dom_sf"/>
</dbReference>
<evidence type="ECO:0000256" key="3">
    <source>
        <dbReference type="ARBA" id="ARBA00022741"/>
    </source>
</evidence>
<evidence type="ECO:0000313" key="10">
    <source>
        <dbReference type="Proteomes" id="UP001196413"/>
    </source>
</evidence>
<keyword evidence="5" id="KW-0342">GTP-binding</keyword>
<organism evidence="9 10">
    <name type="scientific">Parelaphostrongylus tenuis</name>
    <name type="common">Meningeal worm</name>
    <dbReference type="NCBI Taxonomy" id="148309"/>
    <lineage>
        <taxon>Eukaryota</taxon>
        <taxon>Metazoa</taxon>
        <taxon>Ecdysozoa</taxon>
        <taxon>Nematoda</taxon>
        <taxon>Chromadorea</taxon>
        <taxon>Rhabditida</taxon>
        <taxon>Rhabditina</taxon>
        <taxon>Rhabditomorpha</taxon>
        <taxon>Strongyloidea</taxon>
        <taxon>Metastrongylidae</taxon>
        <taxon>Parelaphostrongylus</taxon>
    </lineage>
</organism>
<evidence type="ECO:0000313" key="9">
    <source>
        <dbReference type="EMBL" id="KAJ1354367.1"/>
    </source>
</evidence>
<evidence type="ECO:0000256" key="7">
    <source>
        <dbReference type="ARBA" id="ARBA00023170"/>
    </source>
</evidence>
<reference evidence="9" key="1">
    <citation type="submission" date="2021-06" db="EMBL/GenBank/DDBJ databases">
        <title>Parelaphostrongylus tenuis whole genome reference sequence.</title>
        <authorList>
            <person name="Garwood T.J."/>
            <person name="Larsen P.A."/>
            <person name="Fountain-Jones N.M."/>
            <person name="Garbe J.R."/>
            <person name="Macchietto M.G."/>
            <person name="Kania S.A."/>
            <person name="Gerhold R.W."/>
            <person name="Richards J.E."/>
            <person name="Wolf T.M."/>
        </authorList>
    </citation>
    <scope>NUCLEOTIDE SEQUENCE</scope>
    <source>
        <strain evidence="9">MNPRO001-30</strain>
        <tissue evidence="9">Meninges</tissue>
    </source>
</reference>
<dbReference type="Proteomes" id="UP001196413">
    <property type="component" value="Unassembled WGS sequence"/>
</dbReference>
<dbReference type="Pfam" id="PF02881">
    <property type="entry name" value="SRP54_N"/>
    <property type="match status" value="1"/>
</dbReference>
<evidence type="ECO:0000256" key="5">
    <source>
        <dbReference type="ARBA" id="ARBA00023134"/>
    </source>
</evidence>
<comment type="subcellular location">
    <subcellularLocation>
        <location evidence="1">Endoplasmic reticulum membrane</location>
        <topology evidence="1">Peripheral membrane protein</topology>
        <orientation evidence="1">Cytoplasmic side</orientation>
    </subcellularLocation>
</comment>
<dbReference type="InterPro" id="IPR007222">
    <property type="entry name" value="Sig_recog_particle_rcpt_asu_N"/>
</dbReference>